<sequence>MPFMKKSAIIRNKRLVAMNVRNGIENRARKEAEEAKREEEEAAATAAAPDPEQSPACPDRRIANLPCLGESLWCDFCDDALSLRFQENEQRNGLASVFHVRCHRCMKVVKIHTDDKGPVLADGKSPLYSINLQAATGCIDAGVSHGQLNKLFSAMNLPPVHRTSFVRAQDRVKAHREQEQAPSQSQT</sequence>
<gene>
    <name evidence="4" type="primary">LOC127751098</name>
</gene>
<name>A0A9C6X6M4_FRAOC</name>
<evidence type="ECO:0000256" key="1">
    <source>
        <dbReference type="SAM" id="MobiDB-lite"/>
    </source>
</evidence>
<keyword evidence="3" id="KW-1185">Reference proteome</keyword>
<evidence type="ECO:0000313" key="4">
    <source>
        <dbReference type="RefSeq" id="XP_052130103.1"/>
    </source>
</evidence>
<dbReference type="InterPro" id="IPR049012">
    <property type="entry name" value="Mutator_transp_dom"/>
</dbReference>
<evidence type="ECO:0000259" key="2">
    <source>
        <dbReference type="Pfam" id="PF20700"/>
    </source>
</evidence>
<feature type="region of interest" description="Disordered" evidence="1">
    <location>
        <begin position="26"/>
        <end position="57"/>
    </location>
</feature>
<organism evidence="3 4">
    <name type="scientific">Frankliniella occidentalis</name>
    <name type="common">Western flower thrips</name>
    <name type="synonym">Euthrips occidentalis</name>
    <dbReference type="NCBI Taxonomy" id="133901"/>
    <lineage>
        <taxon>Eukaryota</taxon>
        <taxon>Metazoa</taxon>
        <taxon>Ecdysozoa</taxon>
        <taxon>Arthropoda</taxon>
        <taxon>Hexapoda</taxon>
        <taxon>Insecta</taxon>
        <taxon>Pterygota</taxon>
        <taxon>Neoptera</taxon>
        <taxon>Paraneoptera</taxon>
        <taxon>Thysanoptera</taxon>
        <taxon>Terebrantia</taxon>
        <taxon>Thripoidea</taxon>
        <taxon>Thripidae</taxon>
        <taxon>Frankliniella</taxon>
    </lineage>
</organism>
<dbReference type="GeneID" id="127751098"/>
<feature type="domain" description="Mutator-like transposase" evidence="2">
    <location>
        <begin position="80"/>
        <end position="176"/>
    </location>
</feature>
<dbReference type="KEGG" id="foc:127751098"/>
<accession>A0A9C6X6M4</accession>
<proteinExistence type="predicted"/>
<feature type="compositionally biased region" description="Basic and acidic residues" evidence="1">
    <location>
        <begin position="26"/>
        <end position="39"/>
    </location>
</feature>
<dbReference type="Pfam" id="PF20700">
    <property type="entry name" value="Mutator"/>
    <property type="match status" value="1"/>
</dbReference>
<reference evidence="4" key="1">
    <citation type="submission" date="2025-08" db="UniProtKB">
        <authorList>
            <consortium name="RefSeq"/>
        </authorList>
    </citation>
    <scope>IDENTIFICATION</scope>
    <source>
        <tissue evidence="4">Whole organism</tissue>
    </source>
</reference>
<dbReference type="OrthoDB" id="7698403at2759"/>
<dbReference type="Proteomes" id="UP000504606">
    <property type="component" value="Unplaced"/>
</dbReference>
<evidence type="ECO:0000313" key="3">
    <source>
        <dbReference type="Proteomes" id="UP000504606"/>
    </source>
</evidence>
<dbReference type="AlphaFoldDB" id="A0A9C6X6M4"/>
<protein>
    <submittedName>
        <fullName evidence="4">Uncharacterized protein LOC127751098</fullName>
    </submittedName>
</protein>
<dbReference type="RefSeq" id="XP_052130103.1">
    <property type="nucleotide sequence ID" value="XM_052274143.1"/>
</dbReference>